<gene>
    <name evidence="5" type="ORF">BFW38_14180</name>
</gene>
<name>A0A1E2VBX3_9GAMM</name>
<feature type="coiled-coil region" evidence="3">
    <location>
        <begin position="6"/>
        <end position="61"/>
    </location>
</feature>
<dbReference type="GO" id="GO:0043093">
    <property type="term" value="P:FtsZ-dependent cytokinesis"/>
    <property type="evidence" value="ECO:0007669"/>
    <property type="project" value="InterPro"/>
</dbReference>
<dbReference type="Pfam" id="PF06005">
    <property type="entry name" value="ZapB"/>
    <property type="match status" value="1"/>
</dbReference>
<evidence type="ECO:0000256" key="1">
    <source>
        <dbReference type="ARBA" id="ARBA00023054"/>
    </source>
</evidence>
<evidence type="ECO:0008006" key="7">
    <source>
        <dbReference type="Google" id="ProtNLM"/>
    </source>
</evidence>
<sequence>MNLDLLNQLEQKVQTAVESMEVMKRELESLRADKATLSEENEALKAERATWEDRLSELLDKFSGFENLSSASASTHESTGAVTLDDDTLDAEADELLALATEDDELNEADGQVSFEEDVSRLVDTAEQDNTEQESAEAAALAFTEADDSELSEDIFQMEEEDPHSASLASMISEDTQEEDNSSSDPQTPQPGGSHWQIN</sequence>
<keyword evidence="6" id="KW-1185">Reference proteome</keyword>
<reference evidence="5 6" key="1">
    <citation type="submission" date="2016-08" db="EMBL/GenBank/DDBJ databases">
        <authorList>
            <person name="Seilhamer J.J."/>
        </authorList>
    </citation>
    <scope>NUCLEOTIDE SEQUENCE [LARGE SCALE GENOMIC DNA]</scope>
    <source>
        <strain evidence="5 6">PH27A</strain>
    </source>
</reference>
<dbReference type="InterPro" id="IPR009252">
    <property type="entry name" value="Cell_div_ZapB"/>
</dbReference>
<dbReference type="RefSeq" id="WP_068999492.1">
    <property type="nucleotide sequence ID" value="NZ_MDTQ01000001.1"/>
</dbReference>
<evidence type="ECO:0000313" key="6">
    <source>
        <dbReference type="Proteomes" id="UP000094291"/>
    </source>
</evidence>
<dbReference type="GO" id="GO:0000917">
    <property type="term" value="P:division septum assembly"/>
    <property type="evidence" value="ECO:0007669"/>
    <property type="project" value="UniProtKB-KW"/>
</dbReference>
<feature type="region of interest" description="Disordered" evidence="4">
    <location>
        <begin position="145"/>
        <end position="199"/>
    </location>
</feature>
<dbReference type="AlphaFoldDB" id="A0A1E2VBX3"/>
<keyword evidence="2" id="KW-0131">Cell cycle</keyword>
<comment type="caution">
    <text evidence="5">The sequence shown here is derived from an EMBL/GenBank/DDBJ whole genome shotgun (WGS) entry which is preliminary data.</text>
</comment>
<evidence type="ECO:0000256" key="2">
    <source>
        <dbReference type="ARBA" id="ARBA00023210"/>
    </source>
</evidence>
<dbReference type="STRING" id="197479.BFW38_14180"/>
<feature type="compositionally biased region" description="Polar residues" evidence="4">
    <location>
        <begin position="183"/>
        <end position="199"/>
    </location>
</feature>
<dbReference type="Gene3D" id="1.20.5.340">
    <property type="match status" value="1"/>
</dbReference>
<proteinExistence type="predicted"/>
<keyword evidence="2" id="KW-0717">Septation</keyword>
<evidence type="ECO:0000256" key="4">
    <source>
        <dbReference type="SAM" id="MobiDB-lite"/>
    </source>
</evidence>
<evidence type="ECO:0000256" key="3">
    <source>
        <dbReference type="SAM" id="Coils"/>
    </source>
</evidence>
<accession>A0A1E2VBX3</accession>
<protein>
    <recommendedName>
        <fullName evidence="7">Cell division protein ZapB</fullName>
    </recommendedName>
</protein>
<dbReference type="OrthoDB" id="6554593at2"/>
<dbReference type="EMBL" id="MDTQ01000001">
    <property type="protein sequence ID" value="ODC04508.1"/>
    <property type="molecule type" value="Genomic_DNA"/>
</dbReference>
<keyword evidence="2" id="KW-0132">Cell division</keyword>
<organism evidence="5 6">
    <name type="scientific">Terasakiispira papahanaumokuakeensis</name>
    <dbReference type="NCBI Taxonomy" id="197479"/>
    <lineage>
        <taxon>Bacteria</taxon>
        <taxon>Pseudomonadati</taxon>
        <taxon>Pseudomonadota</taxon>
        <taxon>Gammaproteobacteria</taxon>
        <taxon>Oceanospirillales</taxon>
        <taxon>Terasakiispira</taxon>
    </lineage>
</organism>
<feature type="compositionally biased region" description="Acidic residues" evidence="4">
    <location>
        <begin position="145"/>
        <end position="162"/>
    </location>
</feature>
<evidence type="ECO:0000313" key="5">
    <source>
        <dbReference type="EMBL" id="ODC04508.1"/>
    </source>
</evidence>
<keyword evidence="1 3" id="KW-0175">Coiled coil</keyword>
<dbReference type="GO" id="GO:0005737">
    <property type="term" value="C:cytoplasm"/>
    <property type="evidence" value="ECO:0007669"/>
    <property type="project" value="InterPro"/>
</dbReference>
<dbReference type="Proteomes" id="UP000094291">
    <property type="component" value="Unassembled WGS sequence"/>
</dbReference>